<feature type="region of interest" description="Disordered" evidence="1">
    <location>
        <begin position="13"/>
        <end position="38"/>
    </location>
</feature>
<evidence type="ECO:0000313" key="3">
    <source>
        <dbReference type="Proteomes" id="UP001529510"/>
    </source>
</evidence>
<feature type="non-terminal residue" evidence="2">
    <location>
        <position position="61"/>
    </location>
</feature>
<protein>
    <submittedName>
        <fullName evidence="2">Uncharacterized protein</fullName>
    </submittedName>
</protein>
<reference evidence="2 3" key="1">
    <citation type="submission" date="2024-05" db="EMBL/GenBank/DDBJ databases">
        <title>Genome sequencing and assembly of Indian major carp, Cirrhinus mrigala (Hamilton, 1822).</title>
        <authorList>
            <person name="Mohindra V."/>
            <person name="Chowdhury L.M."/>
            <person name="Lal K."/>
            <person name="Jena J.K."/>
        </authorList>
    </citation>
    <scope>NUCLEOTIDE SEQUENCE [LARGE SCALE GENOMIC DNA]</scope>
    <source>
        <strain evidence="2">CM1030</strain>
        <tissue evidence="2">Blood</tissue>
    </source>
</reference>
<accession>A0ABD0RU70</accession>
<gene>
    <name evidence="2" type="ORF">M9458_004027</name>
</gene>
<dbReference type="AlphaFoldDB" id="A0ABD0RU70"/>
<organism evidence="2 3">
    <name type="scientific">Cirrhinus mrigala</name>
    <name type="common">Mrigala</name>
    <dbReference type="NCBI Taxonomy" id="683832"/>
    <lineage>
        <taxon>Eukaryota</taxon>
        <taxon>Metazoa</taxon>
        <taxon>Chordata</taxon>
        <taxon>Craniata</taxon>
        <taxon>Vertebrata</taxon>
        <taxon>Euteleostomi</taxon>
        <taxon>Actinopterygii</taxon>
        <taxon>Neopterygii</taxon>
        <taxon>Teleostei</taxon>
        <taxon>Ostariophysi</taxon>
        <taxon>Cypriniformes</taxon>
        <taxon>Cyprinidae</taxon>
        <taxon>Labeoninae</taxon>
        <taxon>Labeonini</taxon>
        <taxon>Cirrhinus</taxon>
    </lineage>
</organism>
<dbReference type="EMBL" id="JAMKFB020000002">
    <property type="protein sequence ID" value="KAL0200840.1"/>
    <property type="molecule type" value="Genomic_DNA"/>
</dbReference>
<evidence type="ECO:0000313" key="2">
    <source>
        <dbReference type="EMBL" id="KAL0200840.1"/>
    </source>
</evidence>
<comment type="caution">
    <text evidence="2">The sequence shown here is derived from an EMBL/GenBank/DDBJ whole genome shotgun (WGS) entry which is preliminary data.</text>
</comment>
<keyword evidence="3" id="KW-1185">Reference proteome</keyword>
<name>A0ABD0RU70_CIRMR</name>
<proteinExistence type="predicted"/>
<evidence type="ECO:0000256" key="1">
    <source>
        <dbReference type="SAM" id="MobiDB-lite"/>
    </source>
</evidence>
<feature type="non-terminal residue" evidence="2">
    <location>
        <position position="1"/>
    </location>
</feature>
<dbReference type="Proteomes" id="UP001529510">
    <property type="component" value="Unassembled WGS sequence"/>
</dbReference>
<sequence length="61" mass="6403">CAVELVLVRCSEDAHNSGRSGSADQHSHYSSLGLGHFAPPGRPQAAPAFLTGAPQCYRVPQ</sequence>
<feature type="compositionally biased region" description="Polar residues" evidence="1">
    <location>
        <begin position="17"/>
        <end position="30"/>
    </location>
</feature>